<dbReference type="EMBL" id="JAGKQH010000004">
    <property type="protein sequence ID" value="KAG6600673.1"/>
    <property type="molecule type" value="Genomic_DNA"/>
</dbReference>
<evidence type="ECO:0000313" key="7">
    <source>
        <dbReference type="EMBL" id="KAG6600673.1"/>
    </source>
</evidence>
<name>A0AAV6NN79_9ROSI</name>
<gene>
    <name evidence="7" type="primary">BHLH94</name>
    <name evidence="7" type="ORF">SDJN03_05906</name>
</gene>
<evidence type="ECO:0000256" key="4">
    <source>
        <dbReference type="ARBA" id="ARBA00023163"/>
    </source>
</evidence>
<reference evidence="7 8" key="1">
    <citation type="journal article" date="2021" name="Hortic Res">
        <title>The domestication of Cucurbita argyrosperma as revealed by the genome of its wild relative.</title>
        <authorList>
            <person name="Barrera-Redondo J."/>
            <person name="Sanchez-de la Vega G."/>
            <person name="Aguirre-Liguori J.A."/>
            <person name="Castellanos-Morales G."/>
            <person name="Gutierrez-Guerrero Y.T."/>
            <person name="Aguirre-Dugua X."/>
            <person name="Aguirre-Planter E."/>
            <person name="Tenaillon M.I."/>
            <person name="Lira-Saade R."/>
            <person name="Eguiarte L.E."/>
        </authorList>
    </citation>
    <scope>NUCLEOTIDE SEQUENCE [LARGE SCALE GENOMIC DNA]</scope>
    <source>
        <strain evidence="7">JBR-2021</strain>
    </source>
</reference>
<keyword evidence="5" id="KW-0539">Nucleus</keyword>
<dbReference type="GO" id="GO:0003677">
    <property type="term" value="F:DNA binding"/>
    <property type="evidence" value="ECO:0007669"/>
    <property type="project" value="UniProtKB-KW"/>
</dbReference>
<keyword evidence="3" id="KW-0238">DNA-binding</keyword>
<protein>
    <submittedName>
        <fullName evidence="7">Transcription factor basic helix-loop-helix 94</fullName>
    </submittedName>
</protein>
<dbReference type="GO" id="GO:0003700">
    <property type="term" value="F:DNA-binding transcription factor activity"/>
    <property type="evidence" value="ECO:0007669"/>
    <property type="project" value="InterPro"/>
</dbReference>
<keyword evidence="8" id="KW-1185">Reference proteome</keyword>
<dbReference type="SMART" id="SM00353">
    <property type="entry name" value="HLH"/>
    <property type="match status" value="1"/>
</dbReference>
<dbReference type="InterPro" id="IPR044283">
    <property type="entry name" value="FAMA/SPEECHLESS/MUTE-like"/>
</dbReference>
<evidence type="ECO:0000259" key="6">
    <source>
        <dbReference type="PROSITE" id="PS50888"/>
    </source>
</evidence>
<dbReference type="GO" id="GO:0005634">
    <property type="term" value="C:nucleus"/>
    <property type="evidence" value="ECO:0007669"/>
    <property type="project" value="UniProtKB-SubCell"/>
</dbReference>
<accession>A0AAV6NN79</accession>
<dbReference type="GO" id="GO:0010052">
    <property type="term" value="P:guard cell differentiation"/>
    <property type="evidence" value="ECO:0007669"/>
    <property type="project" value="InterPro"/>
</dbReference>
<feature type="non-terminal residue" evidence="7">
    <location>
        <position position="1"/>
    </location>
</feature>
<evidence type="ECO:0000256" key="1">
    <source>
        <dbReference type="ARBA" id="ARBA00004123"/>
    </source>
</evidence>
<dbReference type="PANTHER" id="PTHR46684">
    <property type="entry name" value="TRANSCRIPTION FACTOR FAMA"/>
    <property type="match status" value="1"/>
</dbReference>
<comment type="caution">
    <text evidence="7">The sequence shown here is derived from an EMBL/GenBank/DDBJ whole genome shotgun (WGS) entry which is preliminary data.</text>
</comment>
<evidence type="ECO:0000256" key="5">
    <source>
        <dbReference type="ARBA" id="ARBA00023242"/>
    </source>
</evidence>
<organism evidence="7 8">
    <name type="scientific">Cucurbita argyrosperma subsp. sororia</name>
    <dbReference type="NCBI Taxonomy" id="37648"/>
    <lineage>
        <taxon>Eukaryota</taxon>
        <taxon>Viridiplantae</taxon>
        <taxon>Streptophyta</taxon>
        <taxon>Embryophyta</taxon>
        <taxon>Tracheophyta</taxon>
        <taxon>Spermatophyta</taxon>
        <taxon>Magnoliopsida</taxon>
        <taxon>eudicotyledons</taxon>
        <taxon>Gunneridae</taxon>
        <taxon>Pentapetalae</taxon>
        <taxon>rosids</taxon>
        <taxon>fabids</taxon>
        <taxon>Cucurbitales</taxon>
        <taxon>Cucurbitaceae</taxon>
        <taxon>Cucurbiteae</taxon>
        <taxon>Cucurbita</taxon>
    </lineage>
</organism>
<dbReference type="InterPro" id="IPR011598">
    <property type="entry name" value="bHLH_dom"/>
</dbReference>
<dbReference type="Proteomes" id="UP000685013">
    <property type="component" value="Chromosome 4"/>
</dbReference>
<dbReference type="GO" id="GO:0045893">
    <property type="term" value="P:positive regulation of DNA-templated transcription"/>
    <property type="evidence" value="ECO:0007669"/>
    <property type="project" value="TreeGrafter"/>
</dbReference>
<proteinExistence type="predicted"/>
<keyword evidence="2" id="KW-0805">Transcription regulation</keyword>
<evidence type="ECO:0000256" key="3">
    <source>
        <dbReference type="ARBA" id="ARBA00023125"/>
    </source>
</evidence>
<dbReference type="PROSITE" id="PS50888">
    <property type="entry name" value="BHLH"/>
    <property type="match status" value="1"/>
</dbReference>
<dbReference type="PANTHER" id="PTHR46684:SF6">
    <property type="entry name" value="TRANSCRIPTION FACTOR FAMA"/>
    <property type="match status" value="1"/>
</dbReference>
<keyword evidence="4" id="KW-0804">Transcription</keyword>
<dbReference type="AlphaFoldDB" id="A0AAV6NN79"/>
<dbReference type="GO" id="GO:0046983">
    <property type="term" value="F:protein dimerization activity"/>
    <property type="evidence" value="ECO:0007669"/>
    <property type="project" value="InterPro"/>
</dbReference>
<sequence>MVLGLESAVFQEDKLIGCGWKNVEAMEAGEVGGGGLRATVAPVGKRWGRRGKMVKKREEIEKQRMVHIAVERNRRKQMNEYLCVLRSMMPSSYTQRGDQASIVGGTIKFVKELEQLVQWLEGKKQRHEHICYSGQDYSGESKVEVRVIERYANIKMRAENRPKQLLKVALELHSLQLLILHVNVTTIRQMVFYCFSVKIEDECELNTVGEITAAVDHLWKRVTSFNANI</sequence>
<dbReference type="Pfam" id="PF00010">
    <property type="entry name" value="HLH"/>
    <property type="match status" value="1"/>
</dbReference>
<evidence type="ECO:0000256" key="2">
    <source>
        <dbReference type="ARBA" id="ARBA00023015"/>
    </source>
</evidence>
<evidence type="ECO:0000313" key="8">
    <source>
        <dbReference type="Proteomes" id="UP000685013"/>
    </source>
</evidence>
<feature type="domain" description="BHLH" evidence="6">
    <location>
        <begin position="62"/>
        <end position="113"/>
    </location>
</feature>
<comment type="subcellular location">
    <subcellularLocation>
        <location evidence="1">Nucleus</location>
    </subcellularLocation>
</comment>